<gene>
    <name evidence="2" type="ORF">FGK64_10645</name>
</gene>
<keyword evidence="3" id="KW-1185">Reference proteome</keyword>
<comment type="caution">
    <text evidence="2">The sequence shown here is derived from an EMBL/GenBank/DDBJ whole genome shotgun (WGS) entry which is preliminary data.</text>
</comment>
<dbReference type="Proteomes" id="UP001191082">
    <property type="component" value="Unassembled WGS sequence"/>
</dbReference>
<accession>A0ABY2XA08</accession>
<reference evidence="2 3" key="1">
    <citation type="submission" date="2019-05" db="EMBL/GenBank/DDBJ databases">
        <title>Marivita sp. nov. isolated from sea sediment.</title>
        <authorList>
            <person name="Kim W."/>
        </authorList>
    </citation>
    <scope>NUCLEOTIDE SEQUENCE [LARGE SCALE GENOMIC DNA]</scope>
    <source>
        <strain evidence="2 3">CAU 1492</strain>
    </source>
</reference>
<dbReference type="RefSeq" id="WP_138863769.1">
    <property type="nucleotide sequence ID" value="NZ_VCPC01000002.1"/>
</dbReference>
<evidence type="ECO:0000313" key="3">
    <source>
        <dbReference type="Proteomes" id="UP001191082"/>
    </source>
</evidence>
<proteinExistence type="predicted"/>
<name>A0ABY2XA08_9RHOB</name>
<keyword evidence="1" id="KW-0732">Signal</keyword>
<sequence length="134" mass="14307">MFNAFLKVAAVGLACAPVAASAWTADNRLDVNPLPNGDFEVIGDPGSGGSDYWCAAGDYAMVVLGAQGTDRVYITRGRGTPETSNRKSGVQFSLTAPATAPQGLQLFMDMRRVGDNLGVTFARNYCLDRKVHEF</sequence>
<protein>
    <submittedName>
        <fullName evidence="2">Uncharacterized protein</fullName>
    </submittedName>
</protein>
<evidence type="ECO:0000313" key="2">
    <source>
        <dbReference type="EMBL" id="TMV13213.1"/>
    </source>
</evidence>
<feature type="chain" id="PRO_5046485779" evidence="1">
    <location>
        <begin position="25"/>
        <end position="134"/>
    </location>
</feature>
<organism evidence="2 3">
    <name type="scientific">Arenibacterium halophilum</name>
    <dbReference type="NCBI Taxonomy" id="2583821"/>
    <lineage>
        <taxon>Bacteria</taxon>
        <taxon>Pseudomonadati</taxon>
        <taxon>Pseudomonadota</taxon>
        <taxon>Alphaproteobacteria</taxon>
        <taxon>Rhodobacterales</taxon>
        <taxon>Paracoccaceae</taxon>
        <taxon>Arenibacterium</taxon>
    </lineage>
</organism>
<dbReference type="EMBL" id="VCPC01000002">
    <property type="protein sequence ID" value="TMV13213.1"/>
    <property type="molecule type" value="Genomic_DNA"/>
</dbReference>
<feature type="signal peptide" evidence="1">
    <location>
        <begin position="1"/>
        <end position="24"/>
    </location>
</feature>
<evidence type="ECO:0000256" key="1">
    <source>
        <dbReference type="SAM" id="SignalP"/>
    </source>
</evidence>